<accession>A0A6U2D9S4</accession>
<feature type="domain" description="Band 7" evidence="3">
    <location>
        <begin position="50"/>
        <end position="222"/>
    </location>
</feature>
<dbReference type="EMBL" id="HBEV01010541">
    <property type="protein sequence ID" value="CAD8590714.1"/>
    <property type="molecule type" value="Transcribed_RNA"/>
</dbReference>
<keyword evidence="2" id="KW-0472">Membrane</keyword>
<evidence type="ECO:0000313" key="4">
    <source>
        <dbReference type="EMBL" id="CAD8590714.1"/>
    </source>
</evidence>
<protein>
    <recommendedName>
        <fullName evidence="3">Band 7 domain-containing protein</fullName>
    </recommendedName>
</protein>
<reference evidence="4" key="1">
    <citation type="submission" date="2021-01" db="EMBL/GenBank/DDBJ databases">
        <authorList>
            <person name="Corre E."/>
            <person name="Pelletier E."/>
            <person name="Niang G."/>
            <person name="Scheremetjew M."/>
            <person name="Finn R."/>
            <person name="Kale V."/>
            <person name="Holt S."/>
            <person name="Cochrane G."/>
            <person name="Meng A."/>
            <person name="Brown T."/>
            <person name="Cohen L."/>
        </authorList>
    </citation>
    <scope>NUCLEOTIDE SEQUENCE</scope>
    <source>
        <strain evidence="4">CCMP494</strain>
    </source>
</reference>
<evidence type="ECO:0000259" key="3">
    <source>
        <dbReference type="Pfam" id="PF01145"/>
    </source>
</evidence>
<feature type="transmembrane region" description="Helical" evidence="2">
    <location>
        <begin position="20"/>
        <end position="45"/>
    </location>
</feature>
<keyword evidence="2" id="KW-0812">Transmembrane</keyword>
<evidence type="ECO:0000256" key="2">
    <source>
        <dbReference type="SAM" id="Phobius"/>
    </source>
</evidence>
<proteinExistence type="predicted"/>
<dbReference type="AlphaFoldDB" id="A0A6U2D9S4"/>
<dbReference type="InterPro" id="IPR001107">
    <property type="entry name" value="Band_7"/>
</dbReference>
<keyword evidence="1" id="KW-0175">Coiled coil</keyword>
<dbReference type="EMBL" id="HBEV01010542">
    <property type="protein sequence ID" value="CAD8590715.1"/>
    <property type="molecule type" value="Transcribed_RNA"/>
</dbReference>
<gene>
    <name evidence="4" type="ORF">MSP1404_LOCUS8118</name>
    <name evidence="5" type="ORF">MSP1404_LOCUS8119</name>
</gene>
<keyword evidence="2" id="KW-1133">Transmembrane helix</keyword>
<evidence type="ECO:0000256" key="1">
    <source>
        <dbReference type="SAM" id="Coils"/>
    </source>
</evidence>
<evidence type="ECO:0000313" key="5">
    <source>
        <dbReference type="EMBL" id="CAD8590715.1"/>
    </source>
</evidence>
<organism evidence="4">
    <name type="scientific">Micromonas pusilla</name>
    <name type="common">Picoplanktonic green alga</name>
    <name type="synonym">Chromulina pusilla</name>
    <dbReference type="NCBI Taxonomy" id="38833"/>
    <lineage>
        <taxon>Eukaryota</taxon>
        <taxon>Viridiplantae</taxon>
        <taxon>Chlorophyta</taxon>
        <taxon>Mamiellophyceae</taxon>
        <taxon>Mamiellales</taxon>
        <taxon>Mamiellaceae</taxon>
        <taxon>Micromonas</taxon>
    </lineage>
</organism>
<sequence>MAIMNGRSISFSWEEKKDYAGPIVSVCSIGLLLMVILLPLSFSYVEYHQYGLKQRKSTGTVDVTKVYDSGRYAIGPDYKFLTYQADAHVLDLGELSVFSASGGDNSIGLEFVLHVHLTYTLQKDKIGELHQSMATSYQTIIASRAKDAIKNRASIDISFTDFFENRENVESILRAAVITRWADAPALPAVLDQFHIGRIKIPENVARKQLETKLQNERNDKETSLQKALVERELTKVEVGKILNEKEKTLRSAEAEATRIKAKAVSDAQKTVLEAQSTGLKLLTGSTGLDIAGSTYTDKQKDKLKVQLDYIRALRNRKNDTNIDISFLNGGVKTF</sequence>
<dbReference type="Pfam" id="PF01145">
    <property type="entry name" value="Band_7"/>
    <property type="match status" value="1"/>
</dbReference>
<feature type="coiled-coil region" evidence="1">
    <location>
        <begin position="207"/>
        <end position="263"/>
    </location>
</feature>
<name>A0A6U2D9S4_MICPS</name>